<evidence type="ECO:0000313" key="3">
    <source>
        <dbReference type="EMBL" id="KAF4592524.1"/>
    </source>
</evidence>
<dbReference type="EMBL" id="JAACLJ010000002">
    <property type="protein sequence ID" value="KAF4592524.1"/>
    <property type="molecule type" value="Genomic_DNA"/>
</dbReference>
<reference evidence="3 4" key="1">
    <citation type="journal article" date="2020" name="G3 (Bethesda)">
        <title>Genetic Underpinnings of Host Manipulation by Ophiocordyceps as Revealed by Comparative Transcriptomics.</title>
        <authorList>
            <person name="Will I."/>
            <person name="Das B."/>
            <person name="Trinh T."/>
            <person name="Brachmann A."/>
            <person name="Ohm R.A."/>
            <person name="de Bekker C."/>
        </authorList>
    </citation>
    <scope>NUCLEOTIDE SEQUENCE [LARGE SCALE GENOMIC DNA]</scope>
    <source>
        <strain evidence="3 4">EC05</strain>
    </source>
</reference>
<accession>A0A8H4QB34</accession>
<keyword evidence="4" id="KW-1185">Reference proteome</keyword>
<keyword evidence="2" id="KW-0732">Signal</keyword>
<feature type="compositionally biased region" description="Polar residues" evidence="1">
    <location>
        <begin position="287"/>
        <end position="299"/>
    </location>
</feature>
<dbReference type="Proteomes" id="UP000562929">
    <property type="component" value="Unassembled WGS sequence"/>
</dbReference>
<dbReference type="PANTHER" id="PTHR38122:SF1">
    <property type="entry name" value="GLYCOPROTEIN X"/>
    <property type="match status" value="1"/>
</dbReference>
<organism evidence="3 4">
    <name type="scientific">Ophiocordyceps camponoti-floridani</name>
    <dbReference type="NCBI Taxonomy" id="2030778"/>
    <lineage>
        <taxon>Eukaryota</taxon>
        <taxon>Fungi</taxon>
        <taxon>Dikarya</taxon>
        <taxon>Ascomycota</taxon>
        <taxon>Pezizomycotina</taxon>
        <taxon>Sordariomycetes</taxon>
        <taxon>Hypocreomycetidae</taxon>
        <taxon>Hypocreales</taxon>
        <taxon>Ophiocordycipitaceae</taxon>
        <taxon>Ophiocordyceps</taxon>
    </lineage>
</organism>
<feature type="region of interest" description="Disordered" evidence="1">
    <location>
        <begin position="282"/>
        <end position="301"/>
    </location>
</feature>
<evidence type="ECO:0000313" key="4">
    <source>
        <dbReference type="Proteomes" id="UP000562929"/>
    </source>
</evidence>
<name>A0A8H4QB34_9HYPO</name>
<feature type="chain" id="PRO_5034712427" evidence="2">
    <location>
        <begin position="19"/>
        <end position="550"/>
    </location>
</feature>
<evidence type="ECO:0000256" key="2">
    <source>
        <dbReference type="SAM" id="SignalP"/>
    </source>
</evidence>
<evidence type="ECO:0000256" key="1">
    <source>
        <dbReference type="SAM" id="MobiDB-lite"/>
    </source>
</evidence>
<gene>
    <name evidence="3" type="ORF">GQ602_002823</name>
</gene>
<dbReference type="AlphaFoldDB" id="A0A8H4QB34"/>
<protein>
    <submittedName>
        <fullName evidence="3">Glycoprotein X</fullName>
    </submittedName>
</protein>
<dbReference type="PANTHER" id="PTHR38122">
    <property type="entry name" value="GLYCOPROTEIN X"/>
    <property type="match status" value="1"/>
</dbReference>
<comment type="caution">
    <text evidence="3">The sequence shown here is derived from an EMBL/GenBank/DDBJ whole genome shotgun (WGS) entry which is preliminary data.</text>
</comment>
<feature type="signal peptide" evidence="2">
    <location>
        <begin position="1"/>
        <end position="18"/>
    </location>
</feature>
<proteinExistence type="predicted"/>
<dbReference type="OrthoDB" id="5414836at2759"/>
<sequence length="550" mass="58560">MRCFGAFCIVAALRLVAGQDEGDGDGPTGYDDVPGSGYGPSPSVSQSKGPASSQPPSIPNAPPEEGCHCCQSNTFTSTVFTTLYNTTTVSVTVTERQTSTVVAHTIDSVTVTEPLTATQTLLVPTVSVLPTTIENRQTVTQVQVSSTTIWQSTTYTATTTISTERAVTITSDDTVVSTIIKTEYVTKVATLTSSYPVVSEITKLITQTATATVTAPGQATTVTREAETRERTVTLTRLLPAQTVTVTRDGEMVVSTLPASTTIVTKTLPGSTVLLKTTLLSPPTTVNNPQPSVCPSPTGRSAPLPPKSNLTFGCLPGSVCNPAKPNGCSIWPGPPSDEFLCEPSDCIPSPPIRNATWREGETSFYPVSYGYFNLNPEAFGLSYDIFSFELVERVRYGQTMTVTTGNWASQTTLSDWPRTTKAEPTEQANPYHHRRNLQKRTTTPSICYDNCNEAYLIASSTGKTDALCRSGSPFHDSYALCTRCIEANGRASKATIRDYVAPQFAQFLNFCAGSRTEPVDGGGPQSVVGGATSGASRPGRGGLVRGVSWR</sequence>
<feature type="region of interest" description="Disordered" evidence="1">
    <location>
        <begin position="519"/>
        <end position="550"/>
    </location>
</feature>
<feature type="region of interest" description="Disordered" evidence="1">
    <location>
        <begin position="19"/>
        <end position="64"/>
    </location>
</feature>